<keyword evidence="8" id="KW-1185">Reference proteome</keyword>
<keyword evidence="2" id="KW-0255">Endonuclease</keyword>
<evidence type="ECO:0000313" key="8">
    <source>
        <dbReference type="Proteomes" id="UP000027725"/>
    </source>
</evidence>
<protein>
    <submittedName>
        <fullName evidence="7">DNA glycosylase</fullName>
    </submittedName>
</protein>
<dbReference type="GO" id="GO:0016787">
    <property type="term" value="F:hydrolase activity"/>
    <property type="evidence" value="ECO:0007669"/>
    <property type="project" value="UniProtKB-KW"/>
</dbReference>
<evidence type="ECO:0000313" key="7">
    <source>
        <dbReference type="EMBL" id="KEP68119.1"/>
    </source>
</evidence>
<evidence type="ECO:0000256" key="4">
    <source>
        <dbReference type="ARBA" id="ARBA00022801"/>
    </source>
</evidence>
<dbReference type="CDD" id="cd00221">
    <property type="entry name" value="Vsr"/>
    <property type="match status" value="1"/>
</dbReference>
<dbReference type="Gene3D" id="3.40.960.10">
    <property type="entry name" value="VSR Endonuclease"/>
    <property type="match status" value="1"/>
</dbReference>
<organism evidence="7 8">
    <name type="scientific">Thioclava dalianensis</name>
    <dbReference type="NCBI Taxonomy" id="1185766"/>
    <lineage>
        <taxon>Bacteria</taxon>
        <taxon>Pseudomonadati</taxon>
        <taxon>Pseudomonadota</taxon>
        <taxon>Alphaproteobacteria</taxon>
        <taxon>Rhodobacterales</taxon>
        <taxon>Paracoccaceae</taxon>
        <taxon>Thioclava</taxon>
    </lineage>
</organism>
<dbReference type="AlphaFoldDB" id="A0A074T8R5"/>
<dbReference type="RefSeq" id="WP_038069314.1">
    <property type="nucleotide sequence ID" value="NZ_FOVB01000020.1"/>
</dbReference>
<evidence type="ECO:0000256" key="1">
    <source>
        <dbReference type="ARBA" id="ARBA00022722"/>
    </source>
</evidence>
<keyword evidence="1" id="KW-0540">Nuclease</keyword>
<dbReference type="InterPro" id="IPR004603">
    <property type="entry name" value="DNA_mismatch_endonuc_vsr"/>
</dbReference>
<evidence type="ECO:0000256" key="5">
    <source>
        <dbReference type="ARBA" id="ARBA00023204"/>
    </source>
</evidence>
<dbReference type="GO" id="GO:0004519">
    <property type="term" value="F:endonuclease activity"/>
    <property type="evidence" value="ECO:0007669"/>
    <property type="project" value="UniProtKB-KW"/>
</dbReference>
<gene>
    <name evidence="7" type="ORF">DL1_14780</name>
</gene>
<dbReference type="OrthoDB" id="9801520at2"/>
<reference evidence="7 8" key="1">
    <citation type="submission" date="2014-03" db="EMBL/GenBank/DDBJ databases">
        <title>The draft genome sequence of Thioclava dalianensis DLFJ1-1.</title>
        <authorList>
            <person name="Lai Q."/>
            <person name="Shao Z."/>
        </authorList>
    </citation>
    <scope>NUCLEOTIDE SEQUENCE [LARGE SCALE GENOMIC DNA]</scope>
    <source>
        <strain evidence="7 8">DLFJ1-1</strain>
    </source>
</reference>
<dbReference type="Proteomes" id="UP000027725">
    <property type="component" value="Unassembled WGS sequence"/>
</dbReference>
<accession>A0A074T8R5</accession>
<name>A0A074T8R5_9RHOB</name>
<evidence type="ECO:0000256" key="2">
    <source>
        <dbReference type="ARBA" id="ARBA00022759"/>
    </source>
</evidence>
<evidence type="ECO:0000256" key="6">
    <source>
        <dbReference type="ARBA" id="ARBA00029466"/>
    </source>
</evidence>
<keyword evidence="5" id="KW-0234">DNA repair</keyword>
<evidence type="ECO:0000256" key="3">
    <source>
        <dbReference type="ARBA" id="ARBA00022763"/>
    </source>
</evidence>
<dbReference type="NCBIfam" id="TIGR00632">
    <property type="entry name" value="vsr"/>
    <property type="match status" value="1"/>
</dbReference>
<dbReference type="InterPro" id="IPR011335">
    <property type="entry name" value="Restrct_endonuc-II-like"/>
</dbReference>
<proteinExistence type="inferred from homology"/>
<keyword evidence="3" id="KW-0227">DNA damage</keyword>
<sequence>MPADTVTPATRSRMMAGIKGKNTRPELMIRSALHRRGFRFRLHRKDLPGKPDLVFAGRGAVIFVHGCFWHGHDCHLFRWPKSREEFWRDKIGRNIERDRRQYQALTEAGWRIGTVRECALKGKTRLPFDSVVDQCAIWLKSDTKTLEVSGDSTRATV</sequence>
<keyword evidence="4" id="KW-0378">Hydrolase</keyword>
<dbReference type="Pfam" id="PF03852">
    <property type="entry name" value="Vsr"/>
    <property type="match status" value="1"/>
</dbReference>
<dbReference type="eggNOG" id="COG3727">
    <property type="taxonomic scope" value="Bacteria"/>
</dbReference>
<dbReference type="EMBL" id="JHEH01000045">
    <property type="protein sequence ID" value="KEP68119.1"/>
    <property type="molecule type" value="Genomic_DNA"/>
</dbReference>
<dbReference type="GO" id="GO:0006298">
    <property type="term" value="P:mismatch repair"/>
    <property type="evidence" value="ECO:0007669"/>
    <property type="project" value="InterPro"/>
</dbReference>
<dbReference type="STRING" id="1185766.SAMN05216224_12018"/>
<comment type="similarity">
    <text evidence="6">Belongs to the Vsr family.</text>
</comment>
<dbReference type="SUPFAM" id="SSF52980">
    <property type="entry name" value="Restriction endonuclease-like"/>
    <property type="match status" value="1"/>
</dbReference>
<comment type="caution">
    <text evidence="7">The sequence shown here is derived from an EMBL/GenBank/DDBJ whole genome shotgun (WGS) entry which is preliminary data.</text>
</comment>